<organism evidence="2 3">
    <name type="scientific">Paenibacillus turicensis</name>
    <dbReference type="NCBI Taxonomy" id="160487"/>
    <lineage>
        <taxon>Bacteria</taxon>
        <taxon>Bacillati</taxon>
        <taxon>Bacillota</taxon>
        <taxon>Bacilli</taxon>
        <taxon>Bacillales</taxon>
        <taxon>Paenibacillaceae</taxon>
        <taxon>Paenibacillus</taxon>
    </lineage>
</organism>
<dbReference type="EMBL" id="JAGGKG010000023">
    <property type="protein sequence ID" value="MBP1907228.1"/>
    <property type="molecule type" value="Genomic_DNA"/>
</dbReference>
<proteinExistence type="predicted"/>
<dbReference type="SUPFAM" id="SSF160214">
    <property type="entry name" value="FlaG-like"/>
    <property type="match status" value="1"/>
</dbReference>
<dbReference type="Proteomes" id="UP001519272">
    <property type="component" value="Unassembled WGS sequence"/>
</dbReference>
<evidence type="ECO:0000256" key="1">
    <source>
        <dbReference type="SAM" id="MobiDB-lite"/>
    </source>
</evidence>
<evidence type="ECO:0000313" key="3">
    <source>
        <dbReference type="Proteomes" id="UP001519272"/>
    </source>
</evidence>
<comment type="caution">
    <text evidence="2">The sequence shown here is derived from an EMBL/GenBank/DDBJ whole genome shotgun (WGS) entry which is preliminary data.</text>
</comment>
<keyword evidence="2" id="KW-0966">Cell projection</keyword>
<dbReference type="Gene3D" id="3.30.160.170">
    <property type="entry name" value="FlaG-like"/>
    <property type="match status" value="1"/>
</dbReference>
<gene>
    <name evidence="2" type="ORF">J2Z32_003903</name>
</gene>
<feature type="compositionally biased region" description="Low complexity" evidence="1">
    <location>
        <begin position="7"/>
        <end position="18"/>
    </location>
</feature>
<feature type="region of interest" description="Disordered" evidence="1">
    <location>
        <begin position="1"/>
        <end position="28"/>
    </location>
</feature>
<reference evidence="2 3" key="1">
    <citation type="submission" date="2021-03" db="EMBL/GenBank/DDBJ databases">
        <title>Genomic Encyclopedia of Type Strains, Phase IV (KMG-IV): sequencing the most valuable type-strain genomes for metagenomic binning, comparative biology and taxonomic classification.</title>
        <authorList>
            <person name="Goeker M."/>
        </authorList>
    </citation>
    <scope>NUCLEOTIDE SEQUENCE [LARGE SCALE GENOMIC DNA]</scope>
    <source>
        <strain evidence="2 3">DSM 14349</strain>
    </source>
</reference>
<keyword evidence="2" id="KW-0282">Flagellum</keyword>
<dbReference type="InterPro" id="IPR005186">
    <property type="entry name" value="FlaG"/>
</dbReference>
<dbReference type="Pfam" id="PF03646">
    <property type="entry name" value="FlaG"/>
    <property type="match status" value="1"/>
</dbReference>
<name>A0ABS4FY11_9BACL</name>
<dbReference type="PANTHER" id="PTHR37166">
    <property type="entry name" value="PROTEIN FLAG"/>
    <property type="match status" value="1"/>
</dbReference>
<accession>A0ABS4FY11</accession>
<keyword evidence="3" id="KW-1185">Reference proteome</keyword>
<dbReference type="PANTHER" id="PTHR37166:SF1">
    <property type="entry name" value="PROTEIN FLAG"/>
    <property type="match status" value="1"/>
</dbReference>
<sequence>MMNLQISFSGTQGASSSSYPPQPKMDTQEVLPIRNGRELHNAELQGRLVSLGEEELIRSIDKAVKALQGPETTVEISVHDKTNAIMIKVLNKDTGELLREIPPEKTLEIVAKMMEFAGLIIDERL</sequence>
<protein>
    <submittedName>
        <fullName evidence="2">Flagellar protein FlaG</fullName>
    </submittedName>
</protein>
<keyword evidence="2" id="KW-0969">Cilium</keyword>
<evidence type="ECO:0000313" key="2">
    <source>
        <dbReference type="EMBL" id="MBP1907228.1"/>
    </source>
</evidence>
<dbReference type="InterPro" id="IPR035924">
    <property type="entry name" value="FlaG-like_sf"/>
</dbReference>